<protein>
    <submittedName>
        <fullName evidence="2">Conserved hypothetical plastid protein</fullName>
    </submittedName>
</protein>
<name>A0A6H1UAM0_9FLOR</name>
<keyword evidence="1" id="KW-0472">Membrane</keyword>
<organism evidence="2">
    <name type="scientific">Caulacanthus okamurae</name>
    <dbReference type="NCBI Taxonomy" id="152008"/>
    <lineage>
        <taxon>Eukaryota</taxon>
        <taxon>Rhodophyta</taxon>
        <taxon>Florideophyceae</taxon>
        <taxon>Rhodymeniophycidae</taxon>
        <taxon>Gigartinales</taxon>
        <taxon>Caulacanthaceae</taxon>
        <taxon>Caulacanthus</taxon>
    </lineage>
</organism>
<dbReference type="EMBL" id="MT193838">
    <property type="protein sequence ID" value="QIZ74719.1"/>
    <property type="molecule type" value="Genomic_DNA"/>
</dbReference>
<keyword evidence="2" id="KW-0934">Plastid</keyword>
<keyword evidence="2" id="KW-0150">Chloroplast</keyword>
<geneLocation type="chloroplast" evidence="2"/>
<dbReference type="Gene3D" id="3.10.20.310">
    <property type="entry name" value="membrane protein fhac"/>
    <property type="match status" value="1"/>
</dbReference>
<dbReference type="RefSeq" id="YP_009774102.1">
    <property type="nucleotide sequence ID" value="NC_047434.1"/>
</dbReference>
<gene>
    <name evidence="2" type="primary">ORF702</name>
</gene>
<dbReference type="AlphaFoldDB" id="A0A6H1UAM0"/>
<reference evidence="2" key="1">
    <citation type="submission" date="2020-03" db="EMBL/GenBank/DDBJ databases">
        <title>Complete organellar genome analysis of the invasive marine red alga Caulacanthus okamurae (Caulacanthaceae, Rhodophyta) from Moss Landing, California, USA.</title>
        <authorList>
            <person name="Hughey J.R."/>
        </authorList>
    </citation>
    <scope>NUCLEOTIDE SEQUENCE</scope>
</reference>
<keyword evidence="1" id="KW-0812">Transmembrane</keyword>
<evidence type="ECO:0000256" key="1">
    <source>
        <dbReference type="SAM" id="Phobius"/>
    </source>
</evidence>
<keyword evidence="1" id="KW-1133">Transmembrane helix</keyword>
<feature type="transmembrane region" description="Helical" evidence="1">
    <location>
        <begin position="26"/>
        <end position="46"/>
    </location>
</feature>
<proteinExistence type="predicted"/>
<accession>A0A6H1UAM0</accession>
<dbReference type="GeneID" id="54615716"/>
<sequence>MQRIIINMYFKPSNIIIQMKNKLYKLINLLVFFQLITYLIAFKPYLILETTNYRNLAFNGNIIHFQLQRKTKTSIQELNYLLIQRILTKCDRKNFLRANKIVDFLQSSGFLNKVEYFVVHTYKISYFIINININSIIKKIEINKHNQLQIPRKFLATIFEDQLGLPANYRNIDKSINKIYEWYIKRGFKWVHVQIIQPISSNTIHIKIFEGKLTESKFIHVGKNNIKYGVSKKIKTLLVQKLGLVPGSSLNIQQIENGIEFLKKIQLIDDCTYKITHHQDMFKITVKYSIFTDNYGYFYNKTILIPYYKKLLIALNKYQHYNIVQKTLNYINKIIYLVSFKNLLLYKNLNFKFFVSSLKYDYYYTGIKIDLIKKIPHFYFSLFRINNQWMKTIGNYIKLNFSNKLSVYYLLNPSYNIQKHTCITKKILDSKKELKTSNISIFSKYYLQKEIECGKNIVYMHNLYNKRFININKYVSKSNHYSLISMSRTIHKTIKQNLLSLKIQLKYSNFNVTEKIKSGYLLILESIFYMPIIIKTKNNTGFNFSLIQYCKIKYNQTFRLPILLSSRLIFFSEINLPIINHKYNHQIRNLFFNNFRYSGSFSLSHFNTLEYHIPINLCLSYYLFYNFIQTPYYIYKNHYYIHNIGSGVQLNMPVKIIPNIRFEHRINNYEQQYYQFRLLSLYNN</sequence>
<evidence type="ECO:0000313" key="2">
    <source>
        <dbReference type="EMBL" id="QIZ74719.1"/>
    </source>
</evidence>